<evidence type="ECO:0000313" key="2">
    <source>
        <dbReference type="EMBL" id="KKL44696.1"/>
    </source>
</evidence>
<organism evidence="2">
    <name type="scientific">marine sediment metagenome</name>
    <dbReference type="NCBI Taxonomy" id="412755"/>
    <lineage>
        <taxon>unclassified sequences</taxon>
        <taxon>metagenomes</taxon>
        <taxon>ecological metagenomes</taxon>
    </lineage>
</organism>
<accession>A0A0F9CTF4</accession>
<feature type="non-terminal residue" evidence="2">
    <location>
        <position position="1"/>
    </location>
</feature>
<name>A0A0F9CTF4_9ZZZZ</name>
<feature type="compositionally biased region" description="Basic and acidic residues" evidence="1">
    <location>
        <begin position="75"/>
        <end position="84"/>
    </location>
</feature>
<reference evidence="2" key="1">
    <citation type="journal article" date="2015" name="Nature">
        <title>Complex archaea that bridge the gap between prokaryotes and eukaryotes.</title>
        <authorList>
            <person name="Spang A."/>
            <person name="Saw J.H."/>
            <person name="Jorgensen S.L."/>
            <person name="Zaremba-Niedzwiedzka K."/>
            <person name="Martijn J."/>
            <person name="Lind A.E."/>
            <person name="van Eijk R."/>
            <person name="Schleper C."/>
            <person name="Guy L."/>
            <person name="Ettema T.J."/>
        </authorList>
    </citation>
    <scope>NUCLEOTIDE SEQUENCE</scope>
</reference>
<sequence length="130" mass="14579">CAYICGGFVIDRRVKFCKRDHRYGLAALLAGGFEDSHRVDSIVGDRNSAQSIVGEDVVAATVIGDHGVSSTRVTNYDRDERSGEDPDEPYYTKRMGRLHLGSCPHRDRYDSRDGDYRHCRLGLDLDLEKG</sequence>
<feature type="region of interest" description="Disordered" evidence="1">
    <location>
        <begin position="70"/>
        <end position="91"/>
    </location>
</feature>
<comment type="caution">
    <text evidence="2">The sequence shown here is derived from an EMBL/GenBank/DDBJ whole genome shotgun (WGS) entry which is preliminary data.</text>
</comment>
<dbReference type="AlphaFoldDB" id="A0A0F9CTF4"/>
<protein>
    <submittedName>
        <fullName evidence="2">Uncharacterized protein</fullName>
    </submittedName>
</protein>
<evidence type="ECO:0000256" key="1">
    <source>
        <dbReference type="SAM" id="MobiDB-lite"/>
    </source>
</evidence>
<gene>
    <name evidence="2" type="ORF">LCGC14_2363060</name>
</gene>
<dbReference type="EMBL" id="LAZR01034665">
    <property type="protein sequence ID" value="KKL44696.1"/>
    <property type="molecule type" value="Genomic_DNA"/>
</dbReference>
<proteinExistence type="predicted"/>